<feature type="domain" description="SRCR" evidence="12">
    <location>
        <begin position="790"/>
        <end position="885"/>
    </location>
</feature>
<evidence type="ECO:0000256" key="4">
    <source>
        <dbReference type="ARBA" id="ARBA00022737"/>
    </source>
</evidence>
<feature type="disulfide bond" evidence="9">
    <location>
        <begin position="1928"/>
        <end position="1938"/>
    </location>
</feature>
<feature type="domain" description="SRCR" evidence="12">
    <location>
        <begin position="145"/>
        <end position="245"/>
    </location>
</feature>
<comment type="subcellular location">
    <subcellularLocation>
        <location evidence="1">Membrane</location>
        <topology evidence="1">Single-pass membrane protein</topology>
    </subcellularLocation>
</comment>
<evidence type="ECO:0000256" key="7">
    <source>
        <dbReference type="ARBA" id="ARBA00023157"/>
    </source>
</evidence>
<feature type="domain" description="SRCR" evidence="12">
    <location>
        <begin position="2288"/>
        <end position="2401"/>
    </location>
</feature>
<feature type="domain" description="SRCR" evidence="12">
    <location>
        <begin position="1012"/>
        <end position="1111"/>
    </location>
</feature>
<feature type="disulfide bond" evidence="9">
    <location>
        <begin position="751"/>
        <end position="761"/>
    </location>
</feature>
<feature type="disulfide bond" evidence="9">
    <location>
        <begin position="2039"/>
        <end position="2049"/>
    </location>
</feature>
<feature type="disulfide bond" evidence="9">
    <location>
        <begin position="214"/>
        <end position="224"/>
    </location>
</feature>
<feature type="disulfide bond" evidence="9">
    <location>
        <begin position="2369"/>
        <end position="2379"/>
    </location>
</feature>
<accession>A0A6P7T7F8</accession>
<feature type="domain" description="SRCR" evidence="12">
    <location>
        <begin position="1643"/>
        <end position="1749"/>
    </location>
</feature>
<evidence type="ECO:0000256" key="9">
    <source>
        <dbReference type="PROSITE-ProRule" id="PRU00196"/>
    </source>
</evidence>
<feature type="disulfide bond" evidence="9">
    <location>
        <begin position="1049"/>
        <end position="1110"/>
    </location>
</feature>
<dbReference type="PROSITE" id="PS00420">
    <property type="entry name" value="SRCR_1"/>
    <property type="match status" value="4"/>
</dbReference>
<evidence type="ECO:0000256" key="6">
    <source>
        <dbReference type="ARBA" id="ARBA00023136"/>
    </source>
</evidence>
<dbReference type="GO" id="GO:0016020">
    <property type="term" value="C:membrane"/>
    <property type="evidence" value="ECO:0007669"/>
    <property type="project" value="UniProtKB-SubCell"/>
</dbReference>
<dbReference type="RefSeq" id="XP_029646315.1">
    <property type="nucleotide sequence ID" value="XM_029790455.2"/>
</dbReference>
<keyword evidence="3" id="KW-0732">Signal</keyword>
<feature type="compositionally biased region" description="Low complexity" evidence="10">
    <location>
        <begin position="3044"/>
        <end position="3054"/>
    </location>
</feature>
<dbReference type="SMART" id="SM00202">
    <property type="entry name" value="SR"/>
    <property type="match status" value="25"/>
</dbReference>
<feature type="domain" description="SRCR" evidence="12">
    <location>
        <begin position="2741"/>
        <end position="2848"/>
    </location>
</feature>
<feature type="disulfide bond" evidence="9">
    <location>
        <begin position="1715"/>
        <end position="1725"/>
    </location>
</feature>
<feature type="disulfide bond" evidence="9">
    <location>
        <begin position="1499"/>
        <end position="1509"/>
    </location>
</feature>
<feature type="disulfide bond" evidence="9">
    <location>
        <begin position="1353"/>
        <end position="1417"/>
    </location>
</feature>
<feature type="domain" description="SRCR" evidence="12">
    <location>
        <begin position="1118"/>
        <end position="1223"/>
    </location>
</feature>
<proteinExistence type="predicted"/>
<dbReference type="Pfam" id="PF00530">
    <property type="entry name" value="SRCR"/>
    <property type="match status" value="26"/>
</dbReference>
<feature type="disulfide bond" evidence="9">
    <location>
        <begin position="641"/>
        <end position="651"/>
    </location>
</feature>
<feature type="disulfide bond" evidence="9">
    <location>
        <begin position="2548"/>
        <end position="2612"/>
    </location>
</feature>
<feature type="domain" description="SRCR" evidence="12">
    <location>
        <begin position="2408"/>
        <end position="2520"/>
    </location>
</feature>
<dbReference type="FunFam" id="3.10.250.10:FF:000016">
    <property type="entry name" value="Scavenger receptor cysteine-rich protein type 12"/>
    <property type="match status" value="11"/>
</dbReference>
<feature type="disulfide bond" evidence="9">
    <location>
        <begin position="1396"/>
        <end position="1406"/>
    </location>
</feature>
<feature type="domain" description="SRCR" evidence="12">
    <location>
        <begin position="888"/>
        <end position="1004"/>
    </location>
</feature>
<feature type="disulfide bond" evidence="9">
    <location>
        <begin position="2145"/>
        <end position="2155"/>
    </location>
</feature>
<keyword evidence="7 9" id="KW-1015">Disulfide bond</keyword>
<keyword evidence="2 11" id="KW-0812">Transmembrane</keyword>
<feature type="domain" description="SRCR" evidence="12">
    <location>
        <begin position="2633"/>
        <end position="2734"/>
    </location>
</feature>
<feature type="disulfide bond" evidence="9">
    <location>
        <begin position="2592"/>
        <end position="2602"/>
    </location>
</feature>
<protein>
    <submittedName>
        <fullName evidence="14">Deleted in malignant brain tumors 1 protein-like</fullName>
    </submittedName>
</protein>
<evidence type="ECO:0000313" key="14">
    <source>
        <dbReference type="RefSeq" id="XP_029646315.1"/>
    </source>
</evidence>
<evidence type="ECO:0000313" key="13">
    <source>
        <dbReference type="Proteomes" id="UP000515154"/>
    </source>
</evidence>
<feature type="disulfide bond" evidence="9">
    <location>
        <begin position="1825"/>
        <end position="1835"/>
    </location>
</feature>
<evidence type="ECO:0000256" key="2">
    <source>
        <dbReference type="ARBA" id="ARBA00022692"/>
    </source>
</evidence>
<feature type="disulfide bond" evidence="9">
    <location>
        <begin position="595"/>
        <end position="659"/>
    </location>
</feature>
<feature type="disulfide bond" evidence="9">
    <location>
        <begin position="2474"/>
        <end position="2484"/>
    </location>
</feature>
<feature type="domain" description="SRCR" evidence="12">
    <location>
        <begin position="2523"/>
        <end position="2623"/>
    </location>
</feature>
<keyword evidence="8" id="KW-0325">Glycoprotein</keyword>
<feature type="disulfide bond" evidence="9">
    <location>
        <begin position="2701"/>
        <end position="2711"/>
    </location>
</feature>
<feature type="disulfide bond" evidence="9">
    <location>
        <begin position="2257"/>
        <end position="2267"/>
    </location>
</feature>
<dbReference type="Proteomes" id="UP000515154">
    <property type="component" value="Linkage group LG16"/>
</dbReference>
<feature type="domain" description="SRCR" evidence="12">
    <location>
        <begin position="568"/>
        <end position="673"/>
    </location>
</feature>
<evidence type="ECO:0000259" key="12">
    <source>
        <dbReference type="PROSITE" id="PS50287"/>
    </source>
</evidence>
<feature type="domain" description="SRCR" evidence="12">
    <location>
        <begin position="2857"/>
        <end position="2957"/>
    </location>
</feature>
<feature type="disulfide bond" evidence="9">
    <location>
        <begin position="855"/>
        <end position="865"/>
    </location>
</feature>
<feature type="disulfide bond" evidence="9">
    <location>
        <begin position="962"/>
        <end position="972"/>
    </location>
</feature>
<feature type="disulfide bond" evidence="9">
    <location>
        <begin position="2561"/>
        <end position="2622"/>
    </location>
</feature>
<name>A0A6P7T7F8_9MOLL</name>
<sequence length="3227" mass="360275">MRKDTALHKIKTTAITITAVKTKSAPLSNEPMQSSNTTSFISCWSKKIINNGKNYKSNTDGKNNCCNDTGSYHNINRCSTSLRHYNHYKHDAIKSTTIHYFQQRCTGYSAFWLIYTCLLLLFLLLQLPTETKADLIFKAPGSIKVRLADGPNESSGRVEVSSDGVEWGTVCDDLWDKDDADVVCRTLGYIWGNGLRDAAYGEGTGPILLDNVLCSGKESHFYQCPHNGWMNHNCNHNEDAAVQCFNSSVRLESRSGINAGIVMMRIHEEWFMVCDTMWDDKDARVVCTQLGFVDGKGMCCSTLGNRDSHAVSTVENFNCTGNENILQDCKYTRRLWGSCYNNAASVICYNTSAQDVDNSFAFRLRGGDYNWGRVEVRHLGIWGQVCREYNNEKEAQVACRSAGFQGGVQYGSVKEGHIPYWLTSLTCRGNETSLDECVIDRWGQPASLASCTPTYVLCYQHNLTLHLVGGDKNDGAVEIIYDGQRGSLCVEDWDYGDVDIICKQLGYIGGSFQRSLKKRYKSTIFMSDMRCLGFETSIFQCTNTGWNITKEVGCGNNHDATVHCYNKVRIINSGYRIHNHGVLEINIDNAWDMVCPEGFDETDTQVVCRELGYKGGIMFPQHTYGFLEDHGPYLTRPDLNCTGNESSILDCPYNTKAFCAGEPYKDYVSIMCLNDNSTQEEKPLRLSGEIIPEAGMIIVNKEGVDGFVCNMNWQDSNAHVICNQLGYKGGISLRYERKESGPLFVPKAFRCTGYETNLEECNVTNEVCVSDFTASSVSGAFCYNTQAPQLRLGGGNTNSGWVEVVVDGKVGVICATEWSQNNAETACRQMGFSEGESKSIDNPGYLPVMMSGIHCFGREMTLFECHIETWRLETNCDKIAHVYCYKKVRLHDGVMLPDYASGWVEVYDKFYWHAACADFKGSFNSKAVQVACSELGYKYGLQLPIDSNRSFYMSNFLEKVHCEGNETSVDNCNLTFGSVTNCDVNFAGCVRYYECRDDVFIGCSNTKEVMDYKIFLANETFGELILQQYGLNASVCSANWTSYEPKVICRELGFSDGVLLGPQDTFNRTFLNITRKERFRCNGEELKLKDCETYKEDVCRMPYSHTLILCHKKNDLNIRLHGGGRNYGRIEILYNGKWGTICNTTWTHINSMVICKQLGFVDGTPFVSGSLSPLPAIKETPVYMEKIWCRQEDTHIWSCPNNGWKRVDSKCLDHSRDAAVYCFFAVRLHPNETYGELLLHSGNDGFLPVCDPDFNEFKAHLACKDLGYFFGMQILRAPPTSEEHLQISKLTCNPHSTFSIQQCEKKSHVISCPHAQAFVVCSASMSTVPRMNIKNGNYGEVLFQYFDHWGYICTDDFDDKEAQVVCKNAGYRGGFSFKHNHMGSNEDLYWLSNLQCSGSETILSDCPGAQLGNVSVCTHNKRAAVFCSNEPRPVNYRLIGEGNTGRVEVQINNLWGSICADLWDDRDAIVVCKKMNYRGGKAAISTSIGKNVWLASAECEGTEESLLDCPLRIVNWTNKINYCKDHATVKCFPAVNLFSDSSPYYGRVGIFVNDSWMGICNAGFGSTEANVLCRELGFVSGTKQKYPPEGFVFENIPVNINTHITKLRCTGTEASLLECKLEFGRCPLQRFVSVFCADSENPDALLNTQIQNVYYGVLEAQIFNQWSTICPVGWNDKAAHVACRELGFYDGVAIYASRSTYSTSAPPVILSHFNCTGTESSLSHCPYTAFDDYTNCTFDQDHVAGVLCFKSFEGVRFRLADGLSVSQGRMEVFFDGLWRSICKEKWTDKDAKVFCKSLGYKDGIVGHSKLKKTSNSLSVLGVYSCNGDEISLLQCNNTWIHQGAKCKNTEEPKAVCYKSVRLTEGDNFSNGIVQIRRRGSWGTLCDLNWTKEDATVVCRELGHGNGIPICCGVYGLHTWDHTLSQLSCTGNETTLDQCPQLPPVSMCYYKEYAAVACFNGSMKTDYKLRIEGRTNHSGRISITYMNINGYICSDNWDDKDAKVVCKVLGYSLGMAYHDYKAEWSPHSDGGPYWTSDVNCTGNESKLDECQHVGWGNVTSCTNTHFAGVYCYSGDKISYRLAGGRGDFGRVEVYIDGEWGTFCSTFWDTREATVMCRQLGYSSGEISTTPLHDRGTGPIWNNLFRCTGAESHMHECAHSGWKKVSPQHYTCSAHKRDISVRCFATVRIADHISKEISRGPVVVYRNSNNWHLVCETGFNDLSARVVCHQLGYMDGRAVCCSAYGKVKQAVDQSVTISCQPGDLSLTDCMGRTTCNTTNYASAICFQNTTALQDSGYTFSLHPSSGGLGKIYVKHYNTTGFICPSHWDDVDAKVFCRSISYSNGIAYHHSNEDLHVNEYKTGPYWISSVNCTGQEKALSECPFKARDSLGNCSSGLIAAVICFNHSGIQYRMEGGSNYGRVEVLLGSVWGTVCDSFWDDKEARVFCRHMNFSDGNALRGSVYGGGTGPVWLSHLQCKGDEKFLHQCPHRGWSASRTDIDDDYQMIFSASCAGHKRDAGVFCFSSVRLSEGPKISSGGVEVETNGKWSRVCDQSFTDAAAQVVCRSQNVLYGKAISGSAFGKLNDYPINMSNVNCNGSEKTLLSCEHTWGGPEMCKSGKYASVVCTNKTESTDFDVRISRDSISSGMHGILEVRVDGIWGRICNKNWTNTNADVACREMSYEGGIAYLHIIKNFKPILMSHVLCDGSEKSISECPHTTYGHGIGCSFDDFDAGVICYNKTGLNYRLNGGSNSSGRVEIEYDGVWGTVCNQFWNASDSRVFCRQLGFEDGYRPSDMKPTTPLQPLRHWLNGVFCDGQEVNLLNCLNSGFGSTFLNRYCNKFSRPTDVYLKCFNISIDISRIRLIGDYPHMGRVEVFVNGPNEWGTICDDMWHKNAATVVCRWLGYSYGSVLSRGSFGPGAGPIWLDNIICNGTENNLMQCKHRGIGTHNCDHKEDAGVICFTAKTSESSTSKSVTVLNTTTLKPLSTSKPVSHKTSIFSTTAENNVSTTTTTNQISTVTFPMTDTPTTHPGMKTTSVHTRSPTEHILSTTSSEATSSEAENKNKSTSYSKQPHKSNAILPIIIPVVFTVIIIFILFCFLCRKYKQFIFQKRSFSRHRLREDNIEQRPDGSLQVCNQLYGLETHDLHGPFSKDSMYREAQHTSSTDDDQLDLKQNGNAYYTKNKDQEGFDNPLFGVFDSQNRESPFDQDTRSKPRRFSQSRKYNDNTDESVA</sequence>
<gene>
    <name evidence="14" type="primary">LOC115220349</name>
</gene>
<reference evidence="14" key="1">
    <citation type="submission" date="2025-08" db="UniProtKB">
        <authorList>
            <consortium name="RefSeq"/>
        </authorList>
    </citation>
    <scope>IDENTIFICATION</scope>
</reference>
<feature type="domain" description="SRCR" evidence="12">
    <location>
        <begin position="1968"/>
        <end position="2071"/>
    </location>
</feature>
<feature type="domain" description="SRCR" evidence="12">
    <location>
        <begin position="2185"/>
        <end position="2284"/>
    </location>
</feature>
<feature type="disulfide bond" evidence="9">
    <location>
        <begin position="531"/>
        <end position="541"/>
    </location>
</feature>
<comment type="caution">
    <text evidence="9">Lacks conserved residue(s) required for the propagation of feature annotation.</text>
</comment>
<feature type="domain" description="SRCR" evidence="12">
    <location>
        <begin position="249"/>
        <end position="349"/>
    </location>
</feature>
<evidence type="ECO:0000256" key="10">
    <source>
        <dbReference type="SAM" id="MobiDB-lite"/>
    </source>
</evidence>
<dbReference type="InterPro" id="IPR036772">
    <property type="entry name" value="SRCR-like_dom_sf"/>
</dbReference>
<keyword evidence="6 11" id="KW-0472">Membrane</keyword>
<evidence type="ECO:0000256" key="5">
    <source>
        <dbReference type="ARBA" id="ARBA00022989"/>
    </source>
</evidence>
<keyword evidence="5 11" id="KW-1133">Transmembrane helix</keyword>
<feature type="disulfide bond" evidence="9">
    <location>
        <begin position="1189"/>
        <end position="1199"/>
    </location>
</feature>
<feature type="domain" description="SRCR" evidence="12">
    <location>
        <begin position="362"/>
        <end position="459"/>
    </location>
</feature>
<feature type="disulfide bond" evidence="9">
    <location>
        <begin position="2926"/>
        <end position="2936"/>
    </location>
</feature>
<feature type="region of interest" description="Disordered" evidence="10">
    <location>
        <begin position="3015"/>
        <end position="3067"/>
    </location>
</feature>
<feature type="domain" description="SRCR" evidence="12">
    <location>
        <begin position="1535"/>
        <end position="1637"/>
    </location>
</feature>
<feature type="domain" description="SRCR" evidence="12">
    <location>
        <begin position="1860"/>
        <end position="1958"/>
    </location>
</feature>
<organism evidence="13 14">
    <name type="scientific">Octopus sinensis</name>
    <name type="common">East Asian common octopus</name>
    <dbReference type="NCBI Taxonomy" id="2607531"/>
    <lineage>
        <taxon>Eukaryota</taxon>
        <taxon>Metazoa</taxon>
        <taxon>Spiralia</taxon>
        <taxon>Lophotrochozoa</taxon>
        <taxon>Mollusca</taxon>
        <taxon>Cephalopoda</taxon>
        <taxon>Coleoidea</taxon>
        <taxon>Octopodiformes</taxon>
        <taxon>Octopoda</taxon>
        <taxon>Incirrata</taxon>
        <taxon>Octopodidae</taxon>
        <taxon>Octopus</taxon>
    </lineage>
</organism>
<feature type="domain" description="SRCR" evidence="12">
    <location>
        <begin position="2078"/>
        <end position="2182"/>
    </location>
</feature>
<feature type="transmembrane region" description="Helical" evidence="11">
    <location>
        <begin position="108"/>
        <end position="127"/>
    </location>
</feature>
<feature type="disulfide bond" evidence="9">
    <location>
        <begin position="1782"/>
        <end position="1846"/>
    </location>
</feature>
<feature type="disulfide bond" evidence="9">
    <location>
        <begin position="1081"/>
        <end position="1091"/>
    </location>
</feature>
<feature type="domain" description="SRCR" evidence="12">
    <location>
        <begin position="1757"/>
        <end position="1857"/>
    </location>
</feature>
<feature type="compositionally biased region" description="Basic and acidic residues" evidence="10">
    <location>
        <begin position="3195"/>
        <end position="3207"/>
    </location>
</feature>
<evidence type="ECO:0000256" key="1">
    <source>
        <dbReference type="ARBA" id="ARBA00004167"/>
    </source>
</evidence>
<dbReference type="InterPro" id="IPR001190">
    <property type="entry name" value="SRCR"/>
</dbReference>
<dbReference type="PRINTS" id="PR00258">
    <property type="entry name" value="SPERACTRCPTR"/>
</dbReference>
<feature type="disulfide bond" evidence="9">
    <location>
        <begin position="1366"/>
        <end position="1427"/>
    </location>
</feature>
<evidence type="ECO:0000256" key="8">
    <source>
        <dbReference type="ARBA" id="ARBA00023180"/>
    </source>
</evidence>
<feature type="transmembrane region" description="Helical" evidence="11">
    <location>
        <begin position="3073"/>
        <end position="3096"/>
    </location>
</feature>
<dbReference type="PANTHER" id="PTHR19331:SF465">
    <property type="entry name" value="EGG PEPTIDE SPERACT RECEPTOR"/>
    <property type="match status" value="1"/>
</dbReference>
<dbReference type="PANTHER" id="PTHR19331">
    <property type="entry name" value="SCAVENGER RECEPTOR DOMAIN-CONTAINING"/>
    <property type="match status" value="1"/>
</dbReference>
<feature type="disulfide bond" evidence="9">
    <location>
        <begin position="1795"/>
        <end position="1856"/>
    </location>
</feature>
<feature type="region of interest" description="Disordered" evidence="10">
    <location>
        <begin position="3145"/>
        <end position="3227"/>
    </location>
</feature>
<feature type="disulfide bond" evidence="9">
    <location>
        <begin position="1609"/>
        <end position="1619"/>
    </location>
</feature>
<feature type="domain" description="SRCR" evidence="12">
    <location>
        <begin position="1226"/>
        <end position="1322"/>
    </location>
</feature>
<dbReference type="PROSITE" id="PS50287">
    <property type="entry name" value="SRCR_2"/>
    <property type="match status" value="26"/>
</dbReference>
<feature type="domain" description="SRCR" evidence="12">
    <location>
        <begin position="684"/>
        <end position="783"/>
    </location>
</feature>
<feature type="disulfide bond" evidence="9">
    <location>
        <begin position="287"/>
        <end position="348"/>
    </location>
</feature>
<dbReference type="Gene3D" id="3.10.250.10">
    <property type="entry name" value="SRCR-like domain"/>
    <property type="match status" value="26"/>
</dbReference>
<keyword evidence="4" id="KW-0677">Repeat</keyword>
<evidence type="ECO:0000256" key="11">
    <source>
        <dbReference type="SAM" id="Phobius"/>
    </source>
</evidence>
<feature type="disulfide bond" evidence="9">
    <location>
        <begin position="2810"/>
        <end position="2820"/>
    </location>
</feature>
<dbReference type="KEGG" id="osn:115220349"/>
<evidence type="ECO:0000256" key="3">
    <source>
        <dbReference type="ARBA" id="ARBA00022729"/>
    </source>
</evidence>
<feature type="disulfide bond" evidence="9">
    <location>
        <begin position="319"/>
        <end position="329"/>
    </location>
</feature>
<dbReference type="SUPFAM" id="SSF56487">
    <property type="entry name" value="SRCR-like"/>
    <property type="match status" value="26"/>
</dbReference>
<feature type="domain" description="SRCR" evidence="12">
    <location>
        <begin position="1328"/>
        <end position="1428"/>
    </location>
</feature>
<feature type="disulfide bond" evidence="9">
    <location>
        <begin position="427"/>
        <end position="437"/>
    </location>
</feature>
<keyword evidence="13" id="KW-1185">Reference proteome</keyword>
<feature type="compositionally biased region" description="Low complexity" evidence="10">
    <location>
        <begin position="3015"/>
        <end position="3026"/>
    </location>
</feature>
<feature type="disulfide bond" evidence="9">
    <location>
        <begin position="1459"/>
        <end position="1523"/>
    </location>
</feature>
<dbReference type="FunFam" id="3.10.250.10:FF:000011">
    <property type="entry name" value="Scavenger receptor class A member 5"/>
    <property type="match status" value="2"/>
</dbReference>
<feature type="domain" description="SRCR" evidence="12">
    <location>
        <begin position="1436"/>
        <end position="1532"/>
    </location>
</feature>
<feature type="domain" description="SRCR" evidence="12">
    <location>
        <begin position="465"/>
        <end position="565"/>
    </location>
</feature>